<evidence type="ECO:0000256" key="7">
    <source>
        <dbReference type="ARBA" id="ARBA00022840"/>
    </source>
</evidence>
<evidence type="ECO:0000256" key="5">
    <source>
        <dbReference type="ARBA" id="ARBA00022741"/>
    </source>
</evidence>
<dbReference type="InterPro" id="IPR003661">
    <property type="entry name" value="HisK_dim/P_dom"/>
</dbReference>
<feature type="transmembrane region" description="Helical" evidence="9">
    <location>
        <begin position="165"/>
        <end position="184"/>
    </location>
</feature>
<gene>
    <name evidence="11" type="ORF">HELGO_WM48090</name>
</gene>
<feature type="transmembrane region" description="Helical" evidence="9">
    <location>
        <begin position="219"/>
        <end position="240"/>
    </location>
</feature>
<accession>A0A6S6TKA3</accession>
<keyword evidence="4" id="KW-0808">Transferase</keyword>
<keyword evidence="9" id="KW-1133">Transmembrane helix</keyword>
<dbReference type="CDD" id="cd00082">
    <property type="entry name" value="HisKA"/>
    <property type="match status" value="1"/>
</dbReference>
<dbReference type="SUPFAM" id="SSF55874">
    <property type="entry name" value="ATPase domain of HSP90 chaperone/DNA topoisomerase II/histidine kinase"/>
    <property type="match status" value="1"/>
</dbReference>
<protein>
    <recommendedName>
        <fullName evidence="2">histidine kinase</fullName>
        <ecNumber evidence="2">2.7.13.3</ecNumber>
    </recommendedName>
</protein>
<dbReference type="Gene3D" id="2.60.40.2380">
    <property type="match status" value="1"/>
</dbReference>
<dbReference type="PROSITE" id="PS50109">
    <property type="entry name" value="HIS_KIN"/>
    <property type="match status" value="1"/>
</dbReference>
<name>A0A6S6TKA3_9BACT</name>
<evidence type="ECO:0000256" key="2">
    <source>
        <dbReference type="ARBA" id="ARBA00012438"/>
    </source>
</evidence>
<dbReference type="InterPro" id="IPR011622">
    <property type="entry name" value="7TMR_DISM_rcpt_extracell_dom2"/>
</dbReference>
<dbReference type="PANTHER" id="PTHR43065">
    <property type="entry name" value="SENSOR HISTIDINE KINASE"/>
    <property type="match status" value="1"/>
</dbReference>
<keyword evidence="3" id="KW-0597">Phosphoprotein</keyword>
<evidence type="ECO:0000256" key="6">
    <source>
        <dbReference type="ARBA" id="ARBA00022777"/>
    </source>
</evidence>
<dbReference type="Gene3D" id="1.10.287.130">
    <property type="match status" value="1"/>
</dbReference>
<evidence type="ECO:0000256" key="3">
    <source>
        <dbReference type="ARBA" id="ARBA00022553"/>
    </source>
</evidence>
<dbReference type="PANTHER" id="PTHR43065:SF10">
    <property type="entry name" value="PEROXIDE STRESS-ACTIVATED HISTIDINE KINASE MAK3"/>
    <property type="match status" value="1"/>
</dbReference>
<evidence type="ECO:0000256" key="4">
    <source>
        <dbReference type="ARBA" id="ARBA00022679"/>
    </source>
</evidence>
<dbReference type="InterPro" id="IPR005467">
    <property type="entry name" value="His_kinase_dom"/>
</dbReference>
<dbReference type="InterPro" id="IPR004358">
    <property type="entry name" value="Sig_transdc_His_kin-like_C"/>
</dbReference>
<dbReference type="AlphaFoldDB" id="A0A6S6TKA3"/>
<evidence type="ECO:0000259" key="10">
    <source>
        <dbReference type="PROSITE" id="PS50109"/>
    </source>
</evidence>
<dbReference type="Pfam" id="PF02518">
    <property type="entry name" value="HATPase_c"/>
    <property type="match status" value="1"/>
</dbReference>
<dbReference type="EC" id="2.7.13.3" evidence="2"/>
<dbReference type="InterPro" id="IPR003594">
    <property type="entry name" value="HATPase_dom"/>
</dbReference>
<reference evidence="11" key="1">
    <citation type="submission" date="2020-01" db="EMBL/GenBank/DDBJ databases">
        <authorList>
            <person name="Meier V. D."/>
            <person name="Meier V D."/>
        </authorList>
    </citation>
    <scope>NUCLEOTIDE SEQUENCE</scope>
    <source>
        <strain evidence="11">HLG_WM_MAG_03</strain>
    </source>
</reference>
<dbReference type="SUPFAM" id="SSF47384">
    <property type="entry name" value="Homodimeric domain of signal transducing histidine kinase"/>
    <property type="match status" value="1"/>
</dbReference>
<keyword evidence="8" id="KW-0902">Two-component regulatory system</keyword>
<dbReference type="Pfam" id="PF07695">
    <property type="entry name" value="7TMR-DISM_7TM"/>
    <property type="match status" value="1"/>
</dbReference>
<keyword evidence="9" id="KW-0812">Transmembrane</keyword>
<keyword evidence="7" id="KW-0067">ATP-binding</keyword>
<feature type="transmembrane region" description="Helical" evidence="9">
    <location>
        <begin position="252"/>
        <end position="271"/>
    </location>
</feature>
<feature type="transmembrane region" description="Helical" evidence="9">
    <location>
        <begin position="189"/>
        <end position="207"/>
    </location>
</feature>
<dbReference type="Pfam" id="PF07696">
    <property type="entry name" value="7TMR-DISMED2"/>
    <property type="match status" value="1"/>
</dbReference>
<dbReference type="InterPro" id="IPR036097">
    <property type="entry name" value="HisK_dim/P_sf"/>
</dbReference>
<dbReference type="EMBL" id="CACVAR010000269">
    <property type="protein sequence ID" value="CAA6816858.1"/>
    <property type="molecule type" value="Genomic_DNA"/>
</dbReference>
<feature type="transmembrane region" description="Helical" evidence="9">
    <location>
        <begin position="277"/>
        <end position="303"/>
    </location>
</feature>
<evidence type="ECO:0000313" key="11">
    <source>
        <dbReference type="EMBL" id="CAA6816858.1"/>
    </source>
</evidence>
<dbReference type="GO" id="GO:0000155">
    <property type="term" value="F:phosphorelay sensor kinase activity"/>
    <property type="evidence" value="ECO:0007669"/>
    <property type="project" value="InterPro"/>
</dbReference>
<dbReference type="InterPro" id="IPR036890">
    <property type="entry name" value="HATPase_C_sf"/>
</dbReference>
<feature type="transmembrane region" description="Helical" evidence="9">
    <location>
        <begin position="346"/>
        <end position="367"/>
    </location>
</feature>
<proteinExistence type="predicted"/>
<keyword evidence="9" id="KW-0472">Membrane</keyword>
<comment type="catalytic activity">
    <reaction evidence="1">
        <text>ATP + protein L-histidine = ADP + protein N-phospho-L-histidine.</text>
        <dbReference type="EC" id="2.7.13.3"/>
    </reaction>
</comment>
<feature type="transmembrane region" description="Helical" evidence="9">
    <location>
        <begin position="315"/>
        <end position="334"/>
    </location>
</feature>
<evidence type="ECO:0000256" key="1">
    <source>
        <dbReference type="ARBA" id="ARBA00000085"/>
    </source>
</evidence>
<dbReference type="Gene3D" id="3.30.565.10">
    <property type="entry name" value="Histidine kinase-like ATPase, C-terminal domain"/>
    <property type="match status" value="1"/>
</dbReference>
<dbReference type="SMART" id="SM00387">
    <property type="entry name" value="HATPase_c"/>
    <property type="match status" value="1"/>
</dbReference>
<dbReference type="GO" id="GO:0005524">
    <property type="term" value="F:ATP binding"/>
    <property type="evidence" value="ECO:0007669"/>
    <property type="project" value="UniProtKB-KW"/>
</dbReference>
<evidence type="ECO:0000256" key="9">
    <source>
        <dbReference type="SAM" id="Phobius"/>
    </source>
</evidence>
<dbReference type="InterPro" id="IPR011623">
    <property type="entry name" value="7TMR_DISM_rcpt_extracell_dom1"/>
</dbReference>
<dbReference type="PRINTS" id="PR00344">
    <property type="entry name" value="BCTRLSENSOR"/>
</dbReference>
<keyword evidence="5" id="KW-0547">Nucleotide-binding</keyword>
<evidence type="ECO:0000256" key="8">
    <source>
        <dbReference type="ARBA" id="ARBA00023012"/>
    </source>
</evidence>
<feature type="domain" description="Histidine kinase" evidence="10">
    <location>
        <begin position="396"/>
        <end position="611"/>
    </location>
</feature>
<organism evidence="11">
    <name type="scientific">uncultured Sulfurovum sp</name>
    <dbReference type="NCBI Taxonomy" id="269237"/>
    <lineage>
        <taxon>Bacteria</taxon>
        <taxon>Pseudomonadati</taxon>
        <taxon>Campylobacterota</taxon>
        <taxon>Epsilonproteobacteria</taxon>
        <taxon>Campylobacterales</taxon>
        <taxon>Sulfurovaceae</taxon>
        <taxon>Sulfurovum</taxon>
        <taxon>environmental samples</taxon>
    </lineage>
</organism>
<sequence>MAKTLETNQKQNYETKEYIQYTLAKELNETVEKLSNRTWTHNKKTFNSLKYTNHAYWAKLNIKNIANNNQKYYLKAENQFTYKIDYYLVKNKKIVKHITDGVISKNPNREFNANHMLFPLVIEANTEVEVYFKIRNYNKININFSLVTQEYLIDYYQTYNMIEGIFFGGMLLMMLYNLFLYALFRIRAYLYYVGYVFWVTVYFIGLFGFSQRYFESQTYLFHLSTACFFVFLTLFVQSILKLKTKLPTIHKILNFFIFYFIASTLLNVYVLKVELFIYAQLIFNIFFSMLFIFAIIIIGSTYYLAYVKNDNIAKFYSVIWSLLALMGMFLPLQYLNIISIDIPADYIFQFLTLVEVLFFSFILAYNINLIENEKKEQERLLVQQSKLASMGEVITMIAHQWRQPLSEINGTVLNLDIDYHKQQLTDKKFTNYLDSIELTTEYMSQTIDDFMNYFKHNKELEEFTVSQLITGTLNLVASTNRQQINIQYMEHPDITIVSYRSELIQSLLIVINNAIDACSNQDISTETRILISVKTTDKQLILSIEDNGSGIPANIMDNIYDPYFTTKHKAKGTGLGLYILKMIIEENLKGKVEITSSKKVTNCNLYIPITVKKRNTF</sequence>
<keyword evidence="6 11" id="KW-0418">Kinase</keyword>